<gene>
    <name evidence="14" type="ORF">ACFSJS_13370</name>
</gene>
<feature type="transmembrane region" description="Helical" evidence="9">
    <location>
        <begin position="159"/>
        <end position="177"/>
    </location>
</feature>
<feature type="region of interest" description="Disordered" evidence="8">
    <location>
        <begin position="952"/>
        <end position="987"/>
    </location>
</feature>
<feature type="transmembrane region" description="Helical" evidence="9">
    <location>
        <begin position="563"/>
        <end position="582"/>
    </location>
</feature>
<organism evidence="14 15">
    <name type="scientific">Streptomyces desertarenae</name>
    <dbReference type="NCBI Taxonomy" id="2666184"/>
    <lineage>
        <taxon>Bacteria</taxon>
        <taxon>Bacillati</taxon>
        <taxon>Actinomycetota</taxon>
        <taxon>Actinomycetes</taxon>
        <taxon>Kitasatosporales</taxon>
        <taxon>Streptomycetaceae</taxon>
        <taxon>Streptomyces</taxon>
    </lineage>
</organism>
<feature type="transmembrane region" description="Helical" evidence="9">
    <location>
        <begin position="621"/>
        <end position="640"/>
    </location>
</feature>
<evidence type="ECO:0000256" key="8">
    <source>
        <dbReference type="SAM" id="MobiDB-lite"/>
    </source>
</evidence>
<dbReference type="Pfam" id="PF13244">
    <property type="entry name" value="MbhD"/>
    <property type="match status" value="1"/>
</dbReference>
<keyword evidence="15" id="KW-1185">Reference proteome</keyword>
<dbReference type="InterPro" id="IPR046806">
    <property type="entry name" value="MrpA_C/MbhE"/>
</dbReference>
<keyword evidence="3" id="KW-1003">Cell membrane</keyword>
<evidence type="ECO:0000259" key="12">
    <source>
        <dbReference type="Pfam" id="PF13244"/>
    </source>
</evidence>
<dbReference type="InterPro" id="IPR050616">
    <property type="entry name" value="CPA3_Na-H_Antiporter_A"/>
</dbReference>
<feature type="transmembrane region" description="Helical" evidence="9">
    <location>
        <begin position="291"/>
        <end position="310"/>
    </location>
</feature>
<comment type="subcellular location">
    <subcellularLocation>
        <location evidence="1">Cell membrane</location>
        <topology evidence="1">Multi-pass membrane protein</topology>
    </subcellularLocation>
    <subcellularLocation>
        <location evidence="7">Membrane</location>
        <topology evidence="7">Multi-pass membrane protein</topology>
    </subcellularLocation>
</comment>
<comment type="caution">
    <text evidence="14">The sequence shown here is derived from an EMBL/GenBank/DDBJ whole genome shotgun (WGS) entry which is preliminary data.</text>
</comment>
<feature type="transmembrane region" description="Helical" evidence="9">
    <location>
        <begin position="874"/>
        <end position="895"/>
    </location>
</feature>
<evidence type="ECO:0000256" key="6">
    <source>
        <dbReference type="ARBA" id="ARBA00023136"/>
    </source>
</evidence>
<evidence type="ECO:0000259" key="11">
    <source>
        <dbReference type="Pfam" id="PF04039"/>
    </source>
</evidence>
<evidence type="ECO:0000256" key="4">
    <source>
        <dbReference type="ARBA" id="ARBA00022692"/>
    </source>
</evidence>
<evidence type="ECO:0000256" key="1">
    <source>
        <dbReference type="ARBA" id="ARBA00004651"/>
    </source>
</evidence>
<evidence type="ECO:0000256" key="2">
    <source>
        <dbReference type="ARBA" id="ARBA00022448"/>
    </source>
</evidence>
<dbReference type="RefSeq" id="WP_380899806.1">
    <property type="nucleotide sequence ID" value="NZ_JBHUFU010000007.1"/>
</dbReference>
<feature type="transmembrane region" description="Helical" evidence="9">
    <location>
        <begin position="106"/>
        <end position="122"/>
    </location>
</feature>
<evidence type="ECO:0000259" key="10">
    <source>
        <dbReference type="Pfam" id="PF00361"/>
    </source>
</evidence>
<keyword evidence="6 9" id="KW-0472">Membrane</keyword>
<dbReference type="EMBL" id="JBHUFU010000007">
    <property type="protein sequence ID" value="MFD1830656.1"/>
    <property type="molecule type" value="Genomic_DNA"/>
</dbReference>
<feature type="domain" description="MrpA C-terminal/MbhE" evidence="13">
    <location>
        <begin position="682"/>
        <end position="759"/>
    </location>
</feature>
<protein>
    <submittedName>
        <fullName evidence="14">Na+/H+ antiporter subunit A</fullName>
    </submittedName>
</protein>
<feature type="transmembrane region" description="Helical" evidence="9">
    <location>
        <begin position="263"/>
        <end position="284"/>
    </location>
</feature>
<dbReference type="InterPro" id="IPR007182">
    <property type="entry name" value="MnhB"/>
</dbReference>
<evidence type="ECO:0000256" key="5">
    <source>
        <dbReference type="ARBA" id="ARBA00022989"/>
    </source>
</evidence>
<feature type="transmembrane region" description="Helical" evidence="9">
    <location>
        <begin position="360"/>
        <end position="382"/>
    </location>
</feature>
<proteinExistence type="predicted"/>
<feature type="transmembrane region" description="Helical" evidence="9">
    <location>
        <begin position="447"/>
        <end position="469"/>
    </location>
</feature>
<evidence type="ECO:0000259" key="13">
    <source>
        <dbReference type="Pfam" id="PF20501"/>
    </source>
</evidence>
<feature type="transmembrane region" description="Helical" evidence="9">
    <location>
        <begin position="686"/>
        <end position="706"/>
    </location>
</feature>
<feature type="domain" description="Na+/H+ antiporter MnhB subunit-related protein" evidence="11">
    <location>
        <begin position="812"/>
        <end position="934"/>
    </location>
</feature>
<feature type="transmembrane region" description="Helical" evidence="9">
    <location>
        <begin position="810"/>
        <end position="832"/>
    </location>
</feature>
<dbReference type="Pfam" id="PF04039">
    <property type="entry name" value="MnhB"/>
    <property type="match status" value="1"/>
</dbReference>
<feature type="transmembrane region" description="Helical" evidence="9">
    <location>
        <begin position="494"/>
        <end position="517"/>
    </location>
</feature>
<feature type="transmembrane region" description="Helical" evidence="9">
    <location>
        <begin position="838"/>
        <end position="858"/>
    </location>
</feature>
<dbReference type="PANTHER" id="PTHR43373">
    <property type="entry name" value="NA(+)/H(+) ANTIPORTER SUBUNIT"/>
    <property type="match status" value="1"/>
</dbReference>
<dbReference type="NCBIfam" id="NF009284">
    <property type="entry name" value="PRK12644.1"/>
    <property type="match status" value="1"/>
</dbReference>
<feature type="domain" description="MrpA C-terminal/MbhD" evidence="12">
    <location>
        <begin position="606"/>
        <end position="669"/>
    </location>
</feature>
<keyword evidence="4 7" id="KW-0812">Transmembrane</keyword>
<dbReference type="InterPro" id="IPR001750">
    <property type="entry name" value="ND/Mrp_TM"/>
</dbReference>
<feature type="transmembrane region" description="Helical" evidence="9">
    <location>
        <begin position="322"/>
        <end position="339"/>
    </location>
</feature>
<keyword evidence="2" id="KW-0813">Transport</keyword>
<reference evidence="15" key="1">
    <citation type="journal article" date="2019" name="Int. J. Syst. Evol. Microbiol.">
        <title>The Global Catalogue of Microorganisms (GCM) 10K type strain sequencing project: providing services to taxonomists for standard genome sequencing and annotation.</title>
        <authorList>
            <consortium name="The Broad Institute Genomics Platform"/>
            <consortium name="The Broad Institute Genome Sequencing Center for Infectious Disease"/>
            <person name="Wu L."/>
            <person name="Ma J."/>
        </authorList>
    </citation>
    <scope>NUCLEOTIDE SEQUENCE [LARGE SCALE GENOMIC DNA]</scope>
    <source>
        <strain evidence="15">CGMCC 4.7455</strain>
    </source>
</reference>
<evidence type="ECO:0000313" key="15">
    <source>
        <dbReference type="Proteomes" id="UP001597365"/>
    </source>
</evidence>
<sequence>MLVLIAVHAVVAAVLPALAPRLGRAVWPVAAAVPLATLVWAAALAPAVLDGGEAVERFDWAPSLGLEVVLRLDSLSLLMTGIVSGVGAAVLCYGARYTEEGHGRESALLLAFAGAMLGLVTADNLLVLYVFWELTTVVSFLLIAGRGRTGEHREAAQQALITTTGGGLAMLLGFVMLGEAAGTYRISELVADPPAGGHASAAVVLVLVGVLTKSAQMPLHGWLPAAMVAPTTVSAYLHAAAMVKAGVYLTARLAPGFAEAAPWRPVLLAFGLVSLLLGAWRALWETDLKRILAYGTVSELGLLLVLFGYGSRNAALAGEVMLLAHATFKAALFMVTGLVEHHTGTRDTGRLAGLGRRRPVLLVLAALAAASMAGLPPLAGYLGHEAYFDTFWEAARHGAGTGEEWVLAALAAGSALTVAYAARYLWGAFGDRPGAAPSPAGDPSRDRALGMAAPIAVLVAATLALGVWYPGTEALTEPYAQRLPLQGEKPYHLALWHGPTPALALSAAALAAGLALYRARPALAALRDRAPRAPDAQEGYRRLSGGLEEAAVRFTRRTQVGSLPAYLTVLLVAVLVVPGTALLLRDAPLPAPPLWASAVQVPLGVVVLAAAVVLARVRRRLSAALLAGAVGYGVAGFFLVQGAPDLALAQFLVETLTLVVIVLVLRGLPARFGARPGSPRTRRMRLALSLAGGALFGLLAMVASAARRDPAVSAYYTGHVKEAGSHNVVNAIIVDFRAMDTVVEIAVLLVTAVGVAALIALPSGEFGEGAGGVRPRPPAADRYPDTARWGVPRERWLPEAEDMPPHDRSILLEVVTRVLFPAVLVLSVYLLYSGHLRPGGGFAGGLVAGQAFALRYLVGGRADTAFAGPVDPRVIAGAGLALAAAAGLAPAVFGGPPLAAAVLSWDLPVLGHGEMATSVVFDTGVYLLVVGVCLKLLSAVGPAQASVEEALRGGGGTGGSTAAAGTAAGPSGGPAPTTSDDHGSDHR</sequence>
<feature type="transmembrane region" description="Helical" evidence="9">
    <location>
        <begin position="405"/>
        <end position="426"/>
    </location>
</feature>
<dbReference type="PANTHER" id="PTHR43373:SF1">
    <property type="entry name" value="NA(+)_H(+) ANTIPORTER SUBUNIT A"/>
    <property type="match status" value="1"/>
</dbReference>
<name>A0ABW4PN23_9ACTN</name>
<evidence type="ECO:0000256" key="7">
    <source>
        <dbReference type="RuleBase" id="RU000320"/>
    </source>
</evidence>
<evidence type="ECO:0000313" key="14">
    <source>
        <dbReference type="EMBL" id="MFD1830656.1"/>
    </source>
</evidence>
<feature type="domain" description="NADH:quinone oxidoreductase/Mrp antiporter transmembrane" evidence="10">
    <location>
        <begin position="122"/>
        <end position="393"/>
    </location>
</feature>
<feature type="transmembrane region" description="Helical" evidence="9">
    <location>
        <begin position="222"/>
        <end position="243"/>
    </location>
</feature>
<dbReference type="Pfam" id="PF20501">
    <property type="entry name" value="MbhE"/>
    <property type="match status" value="1"/>
</dbReference>
<dbReference type="InterPro" id="IPR025383">
    <property type="entry name" value="MrpA_C/MbhD"/>
</dbReference>
<evidence type="ECO:0000256" key="3">
    <source>
        <dbReference type="ARBA" id="ARBA00022475"/>
    </source>
</evidence>
<feature type="transmembrane region" description="Helical" evidence="9">
    <location>
        <begin position="742"/>
        <end position="761"/>
    </location>
</feature>
<dbReference type="PRINTS" id="PR01434">
    <property type="entry name" value="NADHDHGNASE5"/>
</dbReference>
<feature type="transmembrane region" description="Helical" evidence="9">
    <location>
        <begin position="594"/>
        <end position="614"/>
    </location>
</feature>
<accession>A0ABW4PN23</accession>
<dbReference type="Pfam" id="PF00361">
    <property type="entry name" value="Proton_antipo_M"/>
    <property type="match status" value="1"/>
</dbReference>
<dbReference type="Proteomes" id="UP001597365">
    <property type="component" value="Unassembled WGS sequence"/>
</dbReference>
<feature type="transmembrane region" description="Helical" evidence="9">
    <location>
        <begin position="75"/>
        <end position="94"/>
    </location>
</feature>
<feature type="transmembrane region" description="Helical" evidence="9">
    <location>
        <begin position="915"/>
        <end position="937"/>
    </location>
</feature>
<keyword evidence="5 9" id="KW-1133">Transmembrane helix</keyword>
<feature type="transmembrane region" description="Helical" evidence="9">
    <location>
        <begin position="646"/>
        <end position="665"/>
    </location>
</feature>
<evidence type="ECO:0000256" key="9">
    <source>
        <dbReference type="SAM" id="Phobius"/>
    </source>
</evidence>
<feature type="compositionally biased region" description="Low complexity" evidence="8">
    <location>
        <begin position="960"/>
        <end position="978"/>
    </location>
</feature>